<comment type="caution">
    <text evidence="1">The sequence shown here is derived from an EMBL/GenBank/DDBJ whole genome shotgun (WGS) entry which is preliminary data.</text>
</comment>
<gene>
    <name evidence="1" type="ORF">GPA10_10045</name>
</gene>
<dbReference type="EMBL" id="WPNZ01000004">
    <property type="protein sequence ID" value="MVO85090.1"/>
    <property type="molecule type" value="Genomic_DNA"/>
</dbReference>
<evidence type="ECO:0000313" key="2">
    <source>
        <dbReference type="Proteomes" id="UP000483802"/>
    </source>
</evidence>
<proteinExistence type="predicted"/>
<name>A0A6L6WSH6_9ACTN</name>
<dbReference type="Proteomes" id="UP000483802">
    <property type="component" value="Unassembled WGS sequence"/>
</dbReference>
<dbReference type="AlphaFoldDB" id="A0A6L6WSH6"/>
<accession>A0A6L6WSH6</accession>
<evidence type="ECO:0000313" key="1">
    <source>
        <dbReference type="EMBL" id="MVO85090.1"/>
    </source>
</evidence>
<keyword evidence="2" id="KW-1185">Reference proteome</keyword>
<protein>
    <submittedName>
        <fullName evidence="1">Uncharacterized protein</fullName>
    </submittedName>
</protein>
<organism evidence="1 2">
    <name type="scientific">Streptomyces typhae</name>
    <dbReference type="NCBI Taxonomy" id="2681492"/>
    <lineage>
        <taxon>Bacteria</taxon>
        <taxon>Bacillati</taxon>
        <taxon>Actinomycetota</taxon>
        <taxon>Actinomycetes</taxon>
        <taxon>Kitasatosporales</taxon>
        <taxon>Streptomycetaceae</taxon>
        <taxon>Streptomyces</taxon>
    </lineage>
</organism>
<sequence>MTLITTPHHQSSDPVDLALVDIAVHRAEGLAVADPSSVLADAVAAELATYLAALITPAEYHLGRMSGRSPAEQRARDVVADSIGHARSVHHDHQTGAFTNPAARLYLLAGACRLLKNAMAPTW</sequence>
<reference evidence="1 2" key="1">
    <citation type="submission" date="2019-11" db="EMBL/GenBank/DDBJ databases">
        <title>Streptomyces typhae sp. nov., a novel endophytic actinomycete isolated from the root of cattail pollen (Typha angustifolia L.).</title>
        <authorList>
            <person name="Peng C."/>
        </authorList>
    </citation>
    <scope>NUCLEOTIDE SEQUENCE [LARGE SCALE GENOMIC DNA]</scope>
    <source>
        <strain evidence="2">p1417</strain>
    </source>
</reference>
<dbReference type="RefSeq" id="WP_157165158.1">
    <property type="nucleotide sequence ID" value="NZ_WPNZ01000004.1"/>
</dbReference>